<evidence type="ECO:0000313" key="2">
    <source>
        <dbReference type="Proteomes" id="UP000254649"/>
    </source>
</evidence>
<evidence type="ECO:0000313" key="1">
    <source>
        <dbReference type="EMBL" id="SUT93234.1"/>
    </source>
</evidence>
<dbReference type="Gene3D" id="3.30.1380.10">
    <property type="match status" value="1"/>
</dbReference>
<protein>
    <submittedName>
        <fullName evidence="1">Uncharacterized protein</fullName>
    </submittedName>
</protein>
<keyword evidence="2" id="KW-1185">Reference proteome</keyword>
<gene>
    <name evidence="1" type="ORF">NCTC10801_01931</name>
</gene>
<dbReference type="InterPro" id="IPR009045">
    <property type="entry name" value="Zn_M74/Hedgehog-like"/>
</dbReference>
<dbReference type="CDD" id="cd14845">
    <property type="entry name" value="L-Ala-D-Glu_peptidase_like"/>
    <property type="match status" value="1"/>
</dbReference>
<dbReference type="Proteomes" id="UP000254649">
    <property type="component" value="Unassembled WGS sequence"/>
</dbReference>
<dbReference type="SUPFAM" id="SSF55166">
    <property type="entry name" value="Hedgehog/DD-peptidase"/>
    <property type="match status" value="1"/>
</dbReference>
<dbReference type="OrthoDB" id="8479979at2"/>
<sequence>MTYKLGKRSIERLNGVHPNLVKVVKRAIEISVQDFAVNEGLRSQERQAQLIKQGASQTSNSKHLKQQDGYGHAVDLVPWGDFDGNGVSEVSWEWRYFYPIADAVRKAAKELNVKIRWGGAWCVLNNTTKDTSDLVADYVIERRKQGKKAFNDGPHFELYN</sequence>
<name>A0A380TXA4_9PAST</name>
<dbReference type="AlphaFoldDB" id="A0A380TXA4"/>
<organism evidence="1 2">
    <name type="scientific">[Actinobacillus] rossii</name>
    <dbReference type="NCBI Taxonomy" id="123820"/>
    <lineage>
        <taxon>Bacteria</taxon>
        <taxon>Pseudomonadati</taxon>
        <taxon>Pseudomonadota</taxon>
        <taxon>Gammaproteobacteria</taxon>
        <taxon>Pasteurellales</taxon>
        <taxon>Pasteurellaceae</taxon>
    </lineage>
</organism>
<accession>A0A380TXA4</accession>
<proteinExistence type="predicted"/>
<dbReference type="EMBL" id="UFRQ01000003">
    <property type="protein sequence ID" value="SUT93234.1"/>
    <property type="molecule type" value="Genomic_DNA"/>
</dbReference>
<reference evidence="1 2" key="1">
    <citation type="submission" date="2018-06" db="EMBL/GenBank/DDBJ databases">
        <authorList>
            <consortium name="Pathogen Informatics"/>
            <person name="Doyle S."/>
        </authorList>
    </citation>
    <scope>NUCLEOTIDE SEQUENCE [LARGE SCALE GENOMIC DNA]</scope>
    <source>
        <strain evidence="1 2">NCTC10801</strain>
    </source>
</reference>